<reference evidence="2" key="1">
    <citation type="submission" date="2022-08" db="EMBL/GenBank/DDBJ databases">
        <authorList>
            <person name="Gutierrez-Valencia J."/>
        </authorList>
    </citation>
    <scope>NUCLEOTIDE SEQUENCE</scope>
</reference>
<feature type="region of interest" description="Disordered" evidence="1">
    <location>
        <begin position="40"/>
        <end position="68"/>
    </location>
</feature>
<organism evidence="2 3">
    <name type="scientific">Linum tenue</name>
    <dbReference type="NCBI Taxonomy" id="586396"/>
    <lineage>
        <taxon>Eukaryota</taxon>
        <taxon>Viridiplantae</taxon>
        <taxon>Streptophyta</taxon>
        <taxon>Embryophyta</taxon>
        <taxon>Tracheophyta</taxon>
        <taxon>Spermatophyta</taxon>
        <taxon>Magnoliopsida</taxon>
        <taxon>eudicotyledons</taxon>
        <taxon>Gunneridae</taxon>
        <taxon>Pentapetalae</taxon>
        <taxon>rosids</taxon>
        <taxon>fabids</taxon>
        <taxon>Malpighiales</taxon>
        <taxon>Linaceae</taxon>
        <taxon>Linum</taxon>
    </lineage>
</organism>
<protein>
    <submittedName>
        <fullName evidence="2">Uncharacterized protein</fullName>
    </submittedName>
</protein>
<evidence type="ECO:0000313" key="3">
    <source>
        <dbReference type="Proteomes" id="UP001154282"/>
    </source>
</evidence>
<gene>
    <name evidence="2" type="ORF">LITE_LOCUS4541</name>
</gene>
<evidence type="ECO:0000256" key="1">
    <source>
        <dbReference type="SAM" id="MobiDB-lite"/>
    </source>
</evidence>
<name>A0AAV0HIM8_9ROSI</name>
<dbReference type="EMBL" id="CAMGYJ010000002">
    <property type="protein sequence ID" value="CAI0384829.1"/>
    <property type="molecule type" value="Genomic_DNA"/>
</dbReference>
<feature type="compositionally biased region" description="Low complexity" evidence="1">
    <location>
        <begin position="40"/>
        <end position="57"/>
    </location>
</feature>
<feature type="non-terminal residue" evidence="2">
    <location>
        <position position="1"/>
    </location>
</feature>
<proteinExistence type="predicted"/>
<dbReference type="AlphaFoldDB" id="A0AAV0HIM8"/>
<keyword evidence="3" id="KW-1185">Reference proteome</keyword>
<evidence type="ECO:0000313" key="2">
    <source>
        <dbReference type="EMBL" id="CAI0384829.1"/>
    </source>
</evidence>
<sequence>RTLSRRLFSPANPPSGGPPSVGQLPSAAQLIVASLSADPLPSLRSPRVSSPVTSTSSLHTAENHQDDLDDFVSNVEHMDDDGRGSVPVEWYLYQWIGTSTSSLHAARNHQRRAYGRWWRCRESGAN</sequence>
<feature type="region of interest" description="Disordered" evidence="1">
    <location>
        <begin position="1"/>
        <end position="24"/>
    </location>
</feature>
<accession>A0AAV0HIM8</accession>
<dbReference type="Proteomes" id="UP001154282">
    <property type="component" value="Unassembled WGS sequence"/>
</dbReference>
<comment type="caution">
    <text evidence="2">The sequence shown here is derived from an EMBL/GenBank/DDBJ whole genome shotgun (WGS) entry which is preliminary data.</text>
</comment>